<proteinExistence type="inferred from homology"/>
<dbReference type="EMBL" id="JAQAGZ010000017">
    <property type="protein sequence ID" value="MCZ8515482.1"/>
    <property type="molecule type" value="Genomic_DNA"/>
</dbReference>
<dbReference type="Pfam" id="PF00528">
    <property type="entry name" value="BPD_transp_1"/>
    <property type="match status" value="1"/>
</dbReference>
<evidence type="ECO:0000256" key="7">
    <source>
        <dbReference type="RuleBase" id="RU363032"/>
    </source>
</evidence>
<feature type="transmembrane region" description="Helical" evidence="7">
    <location>
        <begin position="254"/>
        <end position="276"/>
    </location>
</feature>
<dbReference type="RefSeq" id="WP_269884003.1">
    <property type="nucleotide sequence ID" value="NZ_JAQAGZ010000017.1"/>
</dbReference>
<keyword evidence="10" id="KW-1185">Reference proteome</keyword>
<dbReference type="Proteomes" id="UP001527882">
    <property type="component" value="Unassembled WGS sequence"/>
</dbReference>
<name>A0ABT4QFB7_9BACL</name>
<sequence>MPYLFLFPAIALLVIFKVYPILLGLKNSLYAPGFIAGLDSFVGLSNYAALFSDKVFWNSVYVTVFFNLFINPIQIILAFMLALLLNSKLKGIRSFRSICFIPIAVSLPIACILWNIMMNPEQGVINSILIALGFPQQPFLTSKDQAIWVIILIATWKGVGYWAVFLLAGLQEVPASLYEAASIDGAGKWDRFKHVTFPMMKRPLTFVTVADTVANFLLFAPMYILTKGGPENSTNVLMEESFNNAFVYSDPGRASAIVILLLILILIIIGVQFRLLRSKV</sequence>
<feature type="domain" description="ABC transmembrane type-1" evidence="8">
    <location>
        <begin position="60"/>
        <end position="270"/>
    </location>
</feature>
<feature type="transmembrane region" description="Helical" evidence="7">
    <location>
        <begin position="146"/>
        <end position="168"/>
    </location>
</feature>
<evidence type="ECO:0000256" key="4">
    <source>
        <dbReference type="ARBA" id="ARBA00022692"/>
    </source>
</evidence>
<dbReference type="CDD" id="cd06261">
    <property type="entry name" value="TM_PBP2"/>
    <property type="match status" value="1"/>
</dbReference>
<dbReference type="Gene3D" id="1.10.3720.10">
    <property type="entry name" value="MetI-like"/>
    <property type="match status" value="1"/>
</dbReference>
<protein>
    <submittedName>
        <fullName evidence="9">Sugar ABC transporter permease</fullName>
    </submittedName>
</protein>
<dbReference type="SUPFAM" id="SSF161098">
    <property type="entry name" value="MetI-like"/>
    <property type="match status" value="1"/>
</dbReference>
<evidence type="ECO:0000256" key="2">
    <source>
        <dbReference type="ARBA" id="ARBA00022448"/>
    </source>
</evidence>
<dbReference type="PROSITE" id="PS50928">
    <property type="entry name" value="ABC_TM1"/>
    <property type="match status" value="1"/>
</dbReference>
<reference evidence="9 10" key="1">
    <citation type="submission" date="2022-12" db="EMBL/GenBank/DDBJ databases">
        <title>Draft genome sequence of Paenibacillus sp. dW9.</title>
        <authorList>
            <person name="Choi E.-W."/>
            <person name="Kim D.-U."/>
        </authorList>
    </citation>
    <scope>NUCLEOTIDE SEQUENCE [LARGE SCALE GENOMIC DNA]</scope>
    <source>
        <strain evidence="10">dW9</strain>
    </source>
</reference>
<keyword evidence="4 7" id="KW-0812">Transmembrane</keyword>
<dbReference type="InterPro" id="IPR050809">
    <property type="entry name" value="UgpAE/MalFG_permease"/>
</dbReference>
<keyword evidence="6 7" id="KW-0472">Membrane</keyword>
<gene>
    <name evidence="9" type="ORF">O9H85_24365</name>
</gene>
<dbReference type="InterPro" id="IPR000515">
    <property type="entry name" value="MetI-like"/>
</dbReference>
<comment type="caution">
    <text evidence="9">The sequence shown here is derived from an EMBL/GenBank/DDBJ whole genome shotgun (WGS) entry which is preliminary data.</text>
</comment>
<evidence type="ECO:0000256" key="5">
    <source>
        <dbReference type="ARBA" id="ARBA00022989"/>
    </source>
</evidence>
<keyword evidence="5 7" id="KW-1133">Transmembrane helix</keyword>
<feature type="transmembrane region" description="Helical" evidence="7">
    <location>
        <begin position="60"/>
        <end position="85"/>
    </location>
</feature>
<dbReference type="InterPro" id="IPR035906">
    <property type="entry name" value="MetI-like_sf"/>
</dbReference>
<keyword evidence="3" id="KW-1003">Cell membrane</keyword>
<evidence type="ECO:0000256" key="1">
    <source>
        <dbReference type="ARBA" id="ARBA00004651"/>
    </source>
</evidence>
<feature type="transmembrane region" description="Helical" evidence="7">
    <location>
        <begin position="97"/>
        <end position="117"/>
    </location>
</feature>
<evidence type="ECO:0000256" key="3">
    <source>
        <dbReference type="ARBA" id="ARBA00022475"/>
    </source>
</evidence>
<comment type="subcellular location">
    <subcellularLocation>
        <location evidence="1 7">Cell membrane</location>
        <topology evidence="1 7">Multi-pass membrane protein</topology>
    </subcellularLocation>
</comment>
<evidence type="ECO:0000313" key="9">
    <source>
        <dbReference type="EMBL" id="MCZ8515482.1"/>
    </source>
</evidence>
<evidence type="ECO:0000256" key="6">
    <source>
        <dbReference type="ARBA" id="ARBA00023136"/>
    </source>
</evidence>
<evidence type="ECO:0000313" key="10">
    <source>
        <dbReference type="Proteomes" id="UP001527882"/>
    </source>
</evidence>
<organism evidence="9 10">
    <name type="scientific">Paenibacillus gyeongsangnamensis</name>
    <dbReference type="NCBI Taxonomy" id="3388067"/>
    <lineage>
        <taxon>Bacteria</taxon>
        <taxon>Bacillati</taxon>
        <taxon>Bacillota</taxon>
        <taxon>Bacilli</taxon>
        <taxon>Bacillales</taxon>
        <taxon>Paenibacillaceae</taxon>
        <taxon>Paenibacillus</taxon>
    </lineage>
</organism>
<evidence type="ECO:0000259" key="8">
    <source>
        <dbReference type="PROSITE" id="PS50928"/>
    </source>
</evidence>
<dbReference type="PANTHER" id="PTHR43227:SF7">
    <property type="entry name" value="ARABINOOLIGOSACCHARIDES TRANSPORT SYSTEM PERMEASE PROTEIN ARAP"/>
    <property type="match status" value="1"/>
</dbReference>
<accession>A0ABT4QFB7</accession>
<dbReference type="PANTHER" id="PTHR43227">
    <property type="entry name" value="BLL4140 PROTEIN"/>
    <property type="match status" value="1"/>
</dbReference>
<feature type="transmembrane region" description="Helical" evidence="7">
    <location>
        <begin position="204"/>
        <end position="225"/>
    </location>
</feature>
<keyword evidence="2 7" id="KW-0813">Transport</keyword>
<comment type="similarity">
    <text evidence="7">Belongs to the binding-protein-dependent transport system permease family.</text>
</comment>